<feature type="compositionally biased region" description="Pro residues" evidence="1">
    <location>
        <begin position="43"/>
        <end position="58"/>
    </location>
</feature>
<dbReference type="WBParaSite" id="MCU_013216-RA">
    <property type="protein sequence ID" value="MCU_013216-RA"/>
    <property type="gene ID" value="MCU_013216"/>
</dbReference>
<reference evidence="2" key="1">
    <citation type="submission" date="2019-11" db="UniProtKB">
        <authorList>
            <consortium name="WormBaseParasite"/>
        </authorList>
    </citation>
    <scope>IDENTIFICATION</scope>
</reference>
<evidence type="ECO:0000313" key="2">
    <source>
        <dbReference type="WBParaSite" id="MCU_013216-RA"/>
    </source>
</evidence>
<accession>A0A5K3G4T6</accession>
<feature type="region of interest" description="Disordered" evidence="1">
    <location>
        <begin position="1"/>
        <end position="58"/>
    </location>
</feature>
<feature type="compositionally biased region" description="Polar residues" evidence="1">
    <location>
        <begin position="18"/>
        <end position="31"/>
    </location>
</feature>
<organism evidence="2">
    <name type="scientific">Mesocestoides corti</name>
    <name type="common">Flatworm</name>
    <dbReference type="NCBI Taxonomy" id="53468"/>
    <lineage>
        <taxon>Eukaryota</taxon>
        <taxon>Metazoa</taxon>
        <taxon>Spiralia</taxon>
        <taxon>Lophotrochozoa</taxon>
        <taxon>Platyhelminthes</taxon>
        <taxon>Cestoda</taxon>
        <taxon>Eucestoda</taxon>
        <taxon>Cyclophyllidea</taxon>
        <taxon>Mesocestoididae</taxon>
        <taxon>Mesocestoides</taxon>
    </lineage>
</organism>
<sequence length="58" mass="6509">MSLRATTNHHHHRLTYITPYQVTLPPQLQPSSHRRSHIARTPHPCPTPTPDATPPGSN</sequence>
<proteinExistence type="predicted"/>
<dbReference type="AlphaFoldDB" id="A0A5K3G4T6"/>
<evidence type="ECO:0000256" key="1">
    <source>
        <dbReference type="SAM" id="MobiDB-lite"/>
    </source>
</evidence>
<protein>
    <submittedName>
        <fullName evidence="2">Uncharacterized protein</fullName>
    </submittedName>
</protein>
<name>A0A5K3G4T6_MESCO</name>